<dbReference type="RefSeq" id="WP_184175403.1">
    <property type="nucleotide sequence ID" value="NZ_JACHGF010000005.1"/>
</dbReference>
<dbReference type="InterPro" id="IPR021345">
    <property type="entry name" value="DUF2961"/>
</dbReference>
<keyword evidence="1" id="KW-0732">Signal</keyword>
<feature type="chain" id="PRO_5032427354" evidence="1">
    <location>
        <begin position="21"/>
        <end position="326"/>
    </location>
</feature>
<sequence length="326" mass="37033">MTKWRVLVLLLVLRVPGSYAQSFSTLKTFGTMGKEEKVLGKGVEAELFQYQGQGCLTHMWFGGAFKGVEQTLIRVYVDNETTASIEMELFLGHGIGFNDSDAPWGVARMGKTGDKSGVYNTFRIPFGKKIRVTAQRAPEAEDNPSFWWIIRGTEHLPVELGGVRLPDKARLKLYKVQEQVFQPFEEFALCDVKGAGALYLVTMAAQGLRTLPNPNDRWKDLSYQEACVRAYLNGASQPMFLSSGLEDYFLGTYYFHKGRYHNPVAGLTHFNAETNAFSAYRFHEDDPIFFQKGLRLTNRVGEKIGDRAFHDPPPTRYTTYVWVYSW</sequence>
<proteinExistence type="predicted"/>
<dbReference type="Proteomes" id="UP000557307">
    <property type="component" value="Unassembled WGS sequence"/>
</dbReference>
<keyword evidence="3" id="KW-1185">Reference proteome</keyword>
<comment type="caution">
    <text evidence="2">The sequence shown here is derived from an EMBL/GenBank/DDBJ whole genome shotgun (WGS) entry which is preliminary data.</text>
</comment>
<feature type="signal peptide" evidence="1">
    <location>
        <begin position="1"/>
        <end position="20"/>
    </location>
</feature>
<evidence type="ECO:0000313" key="2">
    <source>
        <dbReference type="EMBL" id="MBB5285346.1"/>
    </source>
</evidence>
<evidence type="ECO:0000313" key="3">
    <source>
        <dbReference type="Proteomes" id="UP000557307"/>
    </source>
</evidence>
<gene>
    <name evidence="2" type="ORF">HNQ92_003503</name>
</gene>
<organism evidence="2 3">
    <name type="scientific">Rhabdobacter roseus</name>
    <dbReference type="NCBI Taxonomy" id="1655419"/>
    <lineage>
        <taxon>Bacteria</taxon>
        <taxon>Pseudomonadati</taxon>
        <taxon>Bacteroidota</taxon>
        <taxon>Cytophagia</taxon>
        <taxon>Cytophagales</taxon>
        <taxon>Cytophagaceae</taxon>
        <taxon>Rhabdobacter</taxon>
    </lineage>
</organism>
<name>A0A840TM80_9BACT</name>
<dbReference type="AlphaFoldDB" id="A0A840TM80"/>
<dbReference type="EMBL" id="JACHGF010000005">
    <property type="protein sequence ID" value="MBB5285346.1"/>
    <property type="molecule type" value="Genomic_DNA"/>
</dbReference>
<accession>A0A840TM80</accession>
<dbReference type="Gene3D" id="2.60.120.1390">
    <property type="match status" value="2"/>
</dbReference>
<evidence type="ECO:0000256" key="1">
    <source>
        <dbReference type="SAM" id="SignalP"/>
    </source>
</evidence>
<reference evidence="2 3" key="1">
    <citation type="submission" date="2020-08" db="EMBL/GenBank/DDBJ databases">
        <title>Genomic Encyclopedia of Type Strains, Phase IV (KMG-IV): sequencing the most valuable type-strain genomes for metagenomic binning, comparative biology and taxonomic classification.</title>
        <authorList>
            <person name="Goeker M."/>
        </authorList>
    </citation>
    <scope>NUCLEOTIDE SEQUENCE [LARGE SCALE GENOMIC DNA]</scope>
    <source>
        <strain evidence="2 3">DSM 105074</strain>
    </source>
</reference>
<protein>
    <submittedName>
        <fullName evidence="2">Uncharacterized protein</fullName>
    </submittedName>
</protein>
<dbReference type="Pfam" id="PF11175">
    <property type="entry name" value="DUF2961"/>
    <property type="match status" value="1"/>
</dbReference>